<evidence type="ECO:0000256" key="1">
    <source>
        <dbReference type="ARBA" id="ARBA00023015"/>
    </source>
</evidence>
<dbReference type="SUPFAM" id="SSF46689">
    <property type="entry name" value="Homeodomain-like"/>
    <property type="match status" value="1"/>
</dbReference>
<evidence type="ECO:0000256" key="3">
    <source>
        <dbReference type="ARBA" id="ARBA00023163"/>
    </source>
</evidence>
<dbReference type="GO" id="GO:0003700">
    <property type="term" value="F:DNA-binding transcription factor activity"/>
    <property type="evidence" value="ECO:0007669"/>
    <property type="project" value="TreeGrafter"/>
</dbReference>
<dbReference type="EMBL" id="PYAX01000010">
    <property type="protein sequence ID" value="PSL52926.1"/>
    <property type="molecule type" value="Genomic_DNA"/>
</dbReference>
<sequence>MKGGTGMTGQGPRRADATRNRAAILDAARTLIAAHGTDVGMDRIAATAGVAVGTLYRHFPTKHDLVAAIVADLGVMIGETLGSALASIGEGRTTARDEIVALLHRVVVTMGRERLLRDAVADVGRESLRPVLDHAVDSLAELVAAAHREHGLHPDVTVDDITLLLAASPGADVPEPARLRWVELARRALVPDDGTGRH</sequence>
<feature type="DNA-binding region" description="H-T-H motif" evidence="4">
    <location>
        <begin position="40"/>
        <end position="59"/>
    </location>
</feature>
<dbReference type="PANTHER" id="PTHR30055">
    <property type="entry name" value="HTH-TYPE TRANSCRIPTIONAL REGULATOR RUTR"/>
    <property type="match status" value="1"/>
</dbReference>
<protein>
    <submittedName>
        <fullName evidence="6">TetR family transcriptional regulator</fullName>
    </submittedName>
</protein>
<evidence type="ECO:0000259" key="5">
    <source>
        <dbReference type="PROSITE" id="PS50977"/>
    </source>
</evidence>
<gene>
    <name evidence="6" type="ORF">B0I31_11017</name>
</gene>
<keyword evidence="1" id="KW-0805">Transcription regulation</keyword>
<comment type="caution">
    <text evidence="6">The sequence shown here is derived from an EMBL/GenBank/DDBJ whole genome shotgun (WGS) entry which is preliminary data.</text>
</comment>
<keyword evidence="3" id="KW-0804">Transcription</keyword>
<dbReference type="PANTHER" id="PTHR30055:SF234">
    <property type="entry name" value="HTH-TYPE TRANSCRIPTIONAL REGULATOR BETI"/>
    <property type="match status" value="1"/>
</dbReference>
<proteinExistence type="predicted"/>
<evidence type="ECO:0000256" key="2">
    <source>
        <dbReference type="ARBA" id="ARBA00023125"/>
    </source>
</evidence>
<dbReference type="Gene3D" id="1.10.357.10">
    <property type="entry name" value="Tetracycline Repressor, domain 2"/>
    <property type="match status" value="1"/>
</dbReference>
<dbReference type="GO" id="GO:0000976">
    <property type="term" value="F:transcription cis-regulatory region binding"/>
    <property type="evidence" value="ECO:0007669"/>
    <property type="project" value="TreeGrafter"/>
</dbReference>
<keyword evidence="2 4" id="KW-0238">DNA-binding</keyword>
<keyword evidence="7" id="KW-1185">Reference proteome</keyword>
<reference evidence="6 7" key="1">
    <citation type="submission" date="2018-03" db="EMBL/GenBank/DDBJ databases">
        <title>Genomic Encyclopedia of Type Strains, Phase III (KMG-III): the genomes of soil and plant-associated and newly described type strains.</title>
        <authorList>
            <person name="Whitman W."/>
        </authorList>
    </citation>
    <scope>NUCLEOTIDE SEQUENCE [LARGE SCALE GENOMIC DNA]</scope>
    <source>
        <strain evidence="6 7">CGMCC 4.7097</strain>
    </source>
</reference>
<dbReference type="InterPro" id="IPR009057">
    <property type="entry name" value="Homeodomain-like_sf"/>
</dbReference>
<accession>A0A2P8I383</accession>
<dbReference type="Pfam" id="PF00440">
    <property type="entry name" value="TetR_N"/>
    <property type="match status" value="1"/>
</dbReference>
<dbReference type="AlphaFoldDB" id="A0A2P8I383"/>
<evidence type="ECO:0000313" key="7">
    <source>
        <dbReference type="Proteomes" id="UP000241118"/>
    </source>
</evidence>
<evidence type="ECO:0000256" key="4">
    <source>
        <dbReference type="PROSITE-ProRule" id="PRU00335"/>
    </source>
</evidence>
<dbReference type="InterPro" id="IPR050109">
    <property type="entry name" value="HTH-type_TetR-like_transc_reg"/>
</dbReference>
<feature type="domain" description="HTH tetR-type" evidence="5">
    <location>
        <begin position="18"/>
        <end position="77"/>
    </location>
</feature>
<dbReference type="Proteomes" id="UP000241118">
    <property type="component" value="Unassembled WGS sequence"/>
</dbReference>
<dbReference type="InterPro" id="IPR001647">
    <property type="entry name" value="HTH_TetR"/>
</dbReference>
<dbReference type="PRINTS" id="PR00455">
    <property type="entry name" value="HTHTETR"/>
</dbReference>
<dbReference type="RefSeq" id="WP_219910826.1">
    <property type="nucleotide sequence ID" value="NZ_PYAX01000010.1"/>
</dbReference>
<dbReference type="PROSITE" id="PS50977">
    <property type="entry name" value="HTH_TETR_2"/>
    <property type="match status" value="1"/>
</dbReference>
<organism evidence="6 7">
    <name type="scientific">Saccharothrix carnea</name>
    <dbReference type="NCBI Taxonomy" id="1280637"/>
    <lineage>
        <taxon>Bacteria</taxon>
        <taxon>Bacillati</taxon>
        <taxon>Actinomycetota</taxon>
        <taxon>Actinomycetes</taxon>
        <taxon>Pseudonocardiales</taxon>
        <taxon>Pseudonocardiaceae</taxon>
        <taxon>Saccharothrix</taxon>
    </lineage>
</organism>
<name>A0A2P8I383_SACCR</name>
<evidence type="ECO:0000313" key="6">
    <source>
        <dbReference type="EMBL" id="PSL52926.1"/>
    </source>
</evidence>